<reference evidence="2 3" key="2">
    <citation type="journal article" date="2012" name="Stand. Genomic Sci.">
        <title>Complete genome sequence of the sulfate-reducing firmicute Desulfotomaculum ruminis type strain (DL(T)).</title>
        <authorList>
            <person name="Spring S."/>
            <person name="Visser M."/>
            <person name="Lu M."/>
            <person name="Copeland A."/>
            <person name="Lapidus A."/>
            <person name="Lucas S."/>
            <person name="Cheng J.F."/>
            <person name="Han C."/>
            <person name="Tapia R."/>
            <person name="Goodwin L.A."/>
            <person name="Pitluck S."/>
            <person name="Ivanova N."/>
            <person name="Land M."/>
            <person name="Hauser L."/>
            <person name="Larimer F."/>
            <person name="Rohde M."/>
            <person name="Goker M."/>
            <person name="Detter J.C."/>
            <person name="Kyrpides N.C."/>
            <person name="Woyke T."/>
            <person name="Schaap P.J."/>
            <person name="Plugge C.M."/>
            <person name="Muyzer G."/>
            <person name="Kuever J."/>
            <person name="Pereira I.A."/>
            <person name="Parshina S.N."/>
            <person name="Bernier-Latmani R."/>
            <person name="Stams A.J."/>
            <person name="Klenk H.P."/>
        </authorList>
    </citation>
    <scope>NUCLEOTIDE SEQUENCE [LARGE SCALE GENOMIC DNA]</scope>
    <source>
        <strain evidence="3">ATCC 23193 / DSM 2154 / NCIB 8452 / DL</strain>
    </source>
</reference>
<feature type="domain" description="HD-GYP" evidence="1">
    <location>
        <begin position="211"/>
        <end position="407"/>
    </location>
</feature>
<dbReference type="PROSITE" id="PS51832">
    <property type="entry name" value="HD_GYP"/>
    <property type="match status" value="2"/>
</dbReference>
<dbReference type="Gene3D" id="1.10.3210.10">
    <property type="entry name" value="Hypothetical protein af1432"/>
    <property type="match status" value="2"/>
</dbReference>
<keyword evidence="3" id="KW-1185">Reference proteome</keyword>
<dbReference type="PANTHER" id="PTHR43155">
    <property type="entry name" value="CYCLIC DI-GMP PHOSPHODIESTERASE PA4108-RELATED"/>
    <property type="match status" value="1"/>
</dbReference>
<reference evidence="3" key="1">
    <citation type="submission" date="2011-05" db="EMBL/GenBank/DDBJ databases">
        <title>Complete sequence of Desulfotomaculum ruminis DSM 2154.</title>
        <authorList>
            <person name="Lucas S."/>
            <person name="Copeland A."/>
            <person name="Lapidus A."/>
            <person name="Cheng J.-F."/>
            <person name="Goodwin L."/>
            <person name="Pitluck S."/>
            <person name="Lu M."/>
            <person name="Detter J.C."/>
            <person name="Han C."/>
            <person name="Tapia R."/>
            <person name="Land M."/>
            <person name="Hauser L."/>
            <person name="Kyrpides N."/>
            <person name="Ivanova N."/>
            <person name="Mikhailova N."/>
            <person name="Pagani I."/>
            <person name="Stams A.J.M."/>
            <person name="Plugge C.M."/>
            <person name="Muyzer G."/>
            <person name="Kuever J."/>
            <person name="Parshina S.N."/>
            <person name="Ivanova A.E."/>
            <person name="Nazina T.N."/>
            <person name="Brambilla E."/>
            <person name="Spring S."/>
            <person name="Klenk H.-P."/>
            <person name="Woyke T."/>
        </authorList>
    </citation>
    <scope>NUCLEOTIDE SEQUENCE [LARGE SCALE GENOMIC DNA]</scope>
    <source>
        <strain evidence="3">ATCC 23193 / DSM 2154 / NCIB 8452 / DL</strain>
    </source>
</reference>
<protein>
    <submittedName>
        <fullName evidence="2">Metal-dependent phosphohydrolase HD sub domain protein</fullName>
    </submittedName>
</protein>
<proteinExistence type="predicted"/>
<dbReference type="Proteomes" id="UP000009234">
    <property type="component" value="Chromosome"/>
</dbReference>
<dbReference type="SUPFAM" id="SSF109604">
    <property type="entry name" value="HD-domain/PDEase-like"/>
    <property type="match status" value="2"/>
</dbReference>
<name>F6DL08_DESRL</name>
<evidence type="ECO:0000259" key="1">
    <source>
        <dbReference type="PROSITE" id="PS51832"/>
    </source>
</evidence>
<evidence type="ECO:0000313" key="2">
    <source>
        <dbReference type="EMBL" id="AEG58317.1"/>
    </source>
</evidence>
<dbReference type="OrthoDB" id="9798833at2"/>
<dbReference type="InterPro" id="IPR003607">
    <property type="entry name" value="HD/PDEase_dom"/>
</dbReference>
<evidence type="ECO:0000313" key="3">
    <source>
        <dbReference type="Proteomes" id="UP000009234"/>
    </source>
</evidence>
<dbReference type="Pfam" id="PF13487">
    <property type="entry name" value="HD_5"/>
    <property type="match status" value="2"/>
</dbReference>
<dbReference type="InterPro" id="IPR037522">
    <property type="entry name" value="HD_GYP_dom"/>
</dbReference>
<dbReference type="GO" id="GO:0016787">
    <property type="term" value="F:hydrolase activity"/>
    <property type="evidence" value="ECO:0007669"/>
    <property type="project" value="UniProtKB-KW"/>
</dbReference>
<sequence length="413" mass="47076">MDQFLTNYYRLMSALSLAMDFSSHGLMKHHMRVTLISLQLGRLFGLSQGQMDKLFSAAMLHDAGSSTWVEKDQIMPFQSKQTFEHCHRGYLLFKEHPLFHSIAEVILFHHDRWDGVGNASGLKERSIPIESRIIHLADRVEVMLKEDVYILQQSKFICQIINQHGGRMFDPRLVEAFNDLSHRECFWLDLKSEFITEILAHHCPVAHKELGLPEVTAIAETMASVIDFKSPFTHRHSRGVANVSFLLAQLIKLPDNECSAIKIAGLLHDLGKLSIPDTILNKNGPLTPIEFDIIKRHTYYTFHILKMVNGFEKINHYASCHHENLNGTGYPFKLDSSDLKLGAKIIAVADIFTALTEDRPYRSALEKEAVEQILRKRVKTGAIDPELTHLLLAHYSEAEQAGKDLSDKFFKNH</sequence>
<feature type="domain" description="HD-GYP" evidence="1">
    <location>
        <begin position="4"/>
        <end position="193"/>
    </location>
</feature>
<dbReference type="AlphaFoldDB" id="F6DL08"/>
<dbReference type="RefSeq" id="WP_013840099.1">
    <property type="nucleotide sequence ID" value="NC_015589.1"/>
</dbReference>
<dbReference type="STRING" id="696281.Desru_0010"/>
<organism evidence="2 3">
    <name type="scientific">Desulforamulus ruminis (strain ATCC 23193 / DSM 2154 / NCIMB 8452 / DL)</name>
    <name type="common">Desulfotomaculum ruminis</name>
    <dbReference type="NCBI Taxonomy" id="696281"/>
    <lineage>
        <taxon>Bacteria</taxon>
        <taxon>Bacillati</taxon>
        <taxon>Bacillota</taxon>
        <taxon>Clostridia</taxon>
        <taxon>Eubacteriales</taxon>
        <taxon>Peptococcaceae</taxon>
        <taxon>Desulforamulus</taxon>
    </lineage>
</organism>
<dbReference type="HOGENOM" id="CLU_040286_2_0_9"/>
<dbReference type="PANTHER" id="PTHR43155:SF1">
    <property type="entry name" value="3'3'-CGAMP-SPECIFIC PHOSPHODIESTERASE 1"/>
    <property type="match status" value="1"/>
</dbReference>
<keyword evidence="2" id="KW-0378">Hydrolase</keyword>
<dbReference type="eggNOG" id="COG2206">
    <property type="taxonomic scope" value="Bacteria"/>
</dbReference>
<dbReference type="SMART" id="SM00471">
    <property type="entry name" value="HDc"/>
    <property type="match status" value="2"/>
</dbReference>
<dbReference type="CDD" id="cd00077">
    <property type="entry name" value="HDc"/>
    <property type="match status" value="2"/>
</dbReference>
<accession>F6DL08</accession>
<dbReference type="EMBL" id="CP002780">
    <property type="protein sequence ID" value="AEG58317.1"/>
    <property type="molecule type" value="Genomic_DNA"/>
</dbReference>
<dbReference type="KEGG" id="dru:Desru_0010"/>
<gene>
    <name evidence="2" type="ordered locus">Desru_0010</name>
</gene>